<sequence>MIGVSTHYQASKILIYADVDEVEEFRNRLKDDDTFIEQGSMDQTGVKHSREFDDLNVKSIGDVVCLEDGSYWVFGKVESIEFVVNIVDDTSNASLLLWDREVVQLIGKRVWFDWKQYGEIVDKHVPLNIGSEVLNSDVKLADLLFGADIVEATGKGLSHLIYL</sequence>
<proteinExistence type="predicted"/>
<reference evidence="1" key="1">
    <citation type="submission" date="2018-01" db="EMBL/GenBank/DDBJ databases">
        <authorList>
            <person name="Mao J.F."/>
        </authorList>
    </citation>
    <scope>NUCLEOTIDE SEQUENCE</scope>
    <source>
        <strain evidence="1">Huo1</strain>
        <tissue evidence="1">Leaf</tissue>
    </source>
</reference>
<evidence type="ECO:0000313" key="2">
    <source>
        <dbReference type="Proteomes" id="UP000298416"/>
    </source>
</evidence>
<dbReference type="EMBL" id="PNBA02000016">
    <property type="protein sequence ID" value="KAG6397631.1"/>
    <property type="molecule type" value="Genomic_DNA"/>
</dbReference>
<evidence type="ECO:0000313" key="1">
    <source>
        <dbReference type="EMBL" id="KAG6397631.1"/>
    </source>
</evidence>
<reference evidence="1" key="2">
    <citation type="submission" date="2020-08" db="EMBL/GenBank/DDBJ databases">
        <title>Plant Genome Project.</title>
        <authorList>
            <person name="Zhang R.-G."/>
        </authorList>
    </citation>
    <scope>NUCLEOTIDE SEQUENCE</scope>
    <source>
        <strain evidence="1">Huo1</strain>
        <tissue evidence="1">Leaf</tissue>
    </source>
</reference>
<comment type="caution">
    <text evidence="1">The sequence shown here is derived from an EMBL/GenBank/DDBJ whole genome shotgun (WGS) entry which is preliminary data.</text>
</comment>
<name>A0A8X8ZAC0_SALSN</name>
<dbReference type="Proteomes" id="UP000298416">
    <property type="component" value="Unassembled WGS sequence"/>
</dbReference>
<protein>
    <submittedName>
        <fullName evidence="1">Uncharacterized protein</fullName>
    </submittedName>
</protein>
<organism evidence="1">
    <name type="scientific">Salvia splendens</name>
    <name type="common">Scarlet sage</name>
    <dbReference type="NCBI Taxonomy" id="180675"/>
    <lineage>
        <taxon>Eukaryota</taxon>
        <taxon>Viridiplantae</taxon>
        <taxon>Streptophyta</taxon>
        <taxon>Embryophyta</taxon>
        <taxon>Tracheophyta</taxon>
        <taxon>Spermatophyta</taxon>
        <taxon>Magnoliopsida</taxon>
        <taxon>eudicotyledons</taxon>
        <taxon>Gunneridae</taxon>
        <taxon>Pentapetalae</taxon>
        <taxon>asterids</taxon>
        <taxon>lamiids</taxon>
        <taxon>Lamiales</taxon>
        <taxon>Lamiaceae</taxon>
        <taxon>Nepetoideae</taxon>
        <taxon>Mentheae</taxon>
        <taxon>Salviinae</taxon>
        <taxon>Salvia</taxon>
        <taxon>Salvia subgen. Calosphace</taxon>
        <taxon>core Calosphace</taxon>
    </lineage>
</organism>
<accession>A0A8X8ZAC0</accession>
<gene>
    <name evidence="1" type="ORF">SASPL_143801</name>
</gene>
<keyword evidence="2" id="KW-1185">Reference proteome</keyword>
<dbReference type="AlphaFoldDB" id="A0A8X8ZAC0"/>